<feature type="chain" id="PRO_5015140005" evidence="2">
    <location>
        <begin position="20"/>
        <end position="81"/>
    </location>
</feature>
<evidence type="ECO:0000313" key="3">
    <source>
        <dbReference type="EMBL" id="POM77625.1"/>
    </source>
</evidence>
<evidence type="ECO:0000256" key="2">
    <source>
        <dbReference type="SAM" id="SignalP"/>
    </source>
</evidence>
<feature type="compositionally biased region" description="Basic and acidic residues" evidence="1">
    <location>
        <begin position="47"/>
        <end position="59"/>
    </location>
</feature>
<reference evidence="3 4" key="1">
    <citation type="journal article" date="2017" name="Genome Biol. Evol.">
        <title>Phytophthora megakarya and P. palmivora, closely related causal agents of cacao black pod rot, underwent increases in genome sizes and gene numbers by different mechanisms.</title>
        <authorList>
            <person name="Ali S.S."/>
            <person name="Shao J."/>
            <person name="Lary D.J."/>
            <person name="Kronmiller B."/>
            <person name="Shen D."/>
            <person name="Strem M.D."/>
            <person name="Amoako-Attah I."/>
            <person name="Akrofi A.Y."/>
            <person name="Begoude B.A."/>
            <person name="Ten Hoopen G.M."/>
            <person name="Coulibaly K."/>
            <person name="Kebe B.I."/>
            <person name="Melnick R.L."/>
            <person name="Guiltinan M.J."/>
            <person name="Tyler B.M."/>
            <person name="Meinhardt L.W."/>
            <person name="Bailey B.A."/>
        </authorList>
    </citation>
    <scope>NUCLEOTIDE SEQUENCE [LARGE SCALE GENOMIC DNA]</scope>
    <source>
        <strain evidence="4">sbr112.9</strain>
    </source>
</reference>
<evidence type="ECO:0000313" key="4">
    <source>
        <dbReference type="Proteomes" id="UP000237271"/>
    </source>
</evidence>
<dbReference type="AlphaFoldDB" id="A0A2P4YIJ3"/>
<feature type="compositionally biased region" description="Polar residues" evidence="1">
    <location>
        <begin position="60"/>
        <end position="81"/>
    </location>
</feature>
<dbReference type="Proteomes" id="UP000237271">
    <property type="component" value="Unassembled WGS sequence"/>
</dbReference>
<accession>A0A2P4YIJ3</accession>
<feature type="signal peptide" evidence="2">
    <location>
        <begin position="1"/>
        <end position="19"/>
    </location>
</feature>
<evidence type="ECO:0000256" key="1">
    <source>
        <dbReference type="SAM" id="MobiDB-lite"/>
    </source>
</evidence>
<protein>
    <submittedName>
        <fullName evidence="3">RxLR effector</fullName>
    </submittedName>
</protein>
<gene>
    <name evidence="3" type="ORF">PHPALM_4968</name>
</gene>
<comment type="caution">
    <text evidence="3">The sequence shown here is derived from an EMBL/GenBank/DDBJ whole genome shotgun (WGS) entry which is preliminary data.</text>
</comment>
<keyword evidence="2" id="KW-0732">Signal</keyword>
<organism evidence="3 4">
    <name type="scientific">Phytophthora palmivora</name>
    <dbReference type="NCBI Taxonomy" id="4796"/>
    <lineage>
        <taxon>Eukaryota</taxon>
        <taxon>Sar</taxon>
        <taxon>Stramenopiles</taxon>
        <taxon>Oomycota</taxon>
        <taxon>Peronosporomycetes</taxon>
        <taxon>Peronosporales</taxon>
        <taxon>Peronosporaceae</taxon>
        <taxon>Phytophthora</taxon>
    </lineage>
</organism>
<feature type="region of interest" description="Disordered" evidence="1">
    <location>
        <begin position="47"/>
        <end position="81"/>
    </location>
</feature>
<sequence>MRLHRITLLTVGSLWGVLTATCCNSHTSLLTTGPCDITRFLRLHNDRTKGSAKDDEDRSVSTTAVESISNSLKGEPNQLNI</sequence>
<name>A0A2P4YIJ3_9STRA</name>
<keyword evidence="4" id="KW-1185">Reference proteome</keyword>
<proteinExistence type="predicted"/>
<dbReference type="EMBL" id="NCKW01002446">
    <property type="protein sequence ID" value="POM77625.1"/>
    <property type="molecule type" value="Genomic_DNA"/>
</dbReference>